<evidence type="ECO:0000256" key="2">
    <source>
        <dbReference type="SAM" id="Phobius"/>
    </source>
</evidence>
<proteinExistence type="inferred from homology"/>
<dbReference type="PANTHER" id="PTHR33219">
    <property type="entry name" value="YLMG HOMOLOG PROTEIN 2, CHLOROPLASTIC"/>
    <property type="match status" value="1"/>
</dbReference>
<organism evidence="3 4">
    <name type="scientific">Catenovulum adriaticum</name>
    <dbReference type="NCBI Taxonomy" id="2984846"/>
    <lineage>
        <taxon>Bacteria</taxon>
        <taxon>Pseudomonadati</taxon>
        <taxon>Pseudomonadota</taxon>
        <taxon>Gammaproteobacteria</taxon>
        <taxon>Alteromonadales</taxon>
        <taxon>Alteromonadaceae</taxon>
        <taxon>Catenovulum</taxon>
    </lineage>
</organism>
<name>A0ABY7AL45_9ALTE</name>
<keyword evidence="2" id="KW-0472">Membrane</keyword>
<keyword evidence="2" id="KW-0812">Transmembrane</keyword>
<evidence type="ECO:0000256" key="1">
    <source>
        <dbReference type="ARBA" id="ARBA00010894"/>
    </source>
</evidence>
<evidence type="ECO:0000313" key="4">
    <source>
        <dbReference type="Proteomes" id="UP001163726"/>
    </source>
</evidence>
<gene>
    <name evidence="3" type="ORF">OLW01_07615</name>
</gene>
<comment type="similarity">
    <text evidence="1">Belongs to the YggT family.</text>
</comment>
<keyword evidence="2" id="KW-1133">Transmembrane helix</keyword>
<feature type="transmembrane region" description="Helical" evidence="2">
    <location>
        <begin position="63"/>
        <end position="86"/>
    </location>
</feature>
<keyword evidence="4" id="KW-1185">Reference proteome</keyword>
<evidence type="ECO:0000313" key="3">
    <source>
        <dbReference type="EMBL" id="WAJ69064.1"/>
    </source>
</evidence>
<dbReference type="RefSeq" id="WP_268073221.1">
    <property type="nucleotide sequence ID" value="NZ_CP109965.1"/>
</dbReference>
<sequence length="180" mass="19816">MNAMHFLIGIVFDLLLMVVVLRFWMQAAGADFYNPLCQFVVKATNPLLVPFQAILPAKGKWNIAALVLALVVAAAKYVVLSLVVGLGPLNPVALSIAALMAVIKEFLNLAFWILIIRAILSWFSQGNNPAEYILFQLTEPFLRPIRNILPPMGGLDLSVLIAIIAIQFINLLIADVFGRF</sequence>
<dbReference type="EMBL" id="CP109965">
    <property type="protein sequence ID" value="WAJ69064.1"/>
    <property type="molecule type" value="Genomic_DNA"/>
</dbReference>
<dbReference type="PANTHER" id="PTHR33219:SF14">
    <property type="entry name" value="PROTEIN COFACTOR ASSEMBLY OF COMPLEX C SUBUNIT B CCB3, CHLOROPLASTIC-RELATED"/>
    <property type="match status" value="1"/>
</dbReference>
<feature type="transmembrane region" description="Helical" evidence="2">
    <location>
        <begin position="6"/>
        <end position="25"/>
    </location>
</feature>
<protein>
    <submittedName>
        <fullName evidence="3">YggT family protein</fullName>
    </submittedName>
</protein>
<dbReference type="Pfam" id="PF02325">
    <property type="entry name" value="CCB3_YggT"/>
    <property type="match status" value="2"/>
</dbReference>
<reference evidence="3" key="1">
    <citation type="submission" date="2022-10" db="EMBL/GenBank/DDBJ databases">
        <title>Catenovulum adriacola sp. nov. isolated in the Harbour of Susak.</title>
        <authorList>
            <person name="Schoch T."/>
            <person name="Reich S.J."/>
            <person name="Stoeferle S."/>
            <person name="Flaiz M."/>
            <person name="Kazda M."/>
            <person name="Riedel C.U."/>
            <person name="Duerre P."/>
        </authorList>
    </citation>
    <scope>NUCLEOTIDE SEQUENCE</scope>
    <source>
        <strain evidence="3">TS8</strain>
    </source>
</reference>
<feature type="transmembrane region" description="Helical" evidence="2">
    <location>
        <begin position="153"/>
        <end position="174"/>
    </location>
</feature>
<feature type="transmembrane region" description="Helical" evidence="2">
    <location>
        <begin position="92"/>
        <end position="115"/>
    </location>
</feature>
<dbReference type="InterPro" id="IPR003425">
    <property type="entry name" value="CCB3/YggT"/>
</dbReference>
<dbReference type="Proteomes" id="UP001163726">
    <property type="component" value="Chromosome"/>
</dbReference>
<accession>A0ABY7AL45</accession>